<name>A0AAN5AFE9_BIFAD</name>
<dbReference type="Proteomes" id="UP000886943">
    <property type="component" value="Unassembled WGS sequence"/>
</dbReference>
<evidence type="ECO:0000313" key="3">
    <source>
        <dbReference type="Proteomes" id="UP000886943"/>
    </source>
</evidence>
<feature type="compositionally biased region" description="Basic and acidic residues" evidence="1">
    <location>
        <begin position="19"/>
        <end position="55"/>
    </location>
</feature>
<evidence type="ECO:0000313" key="2">
    <source>
        <dbReference type="EMBL" id="GJD14728.1"/>
    </source>
</evidence>
<dbReference type="EMBL" id="BPPZ01000011">
    <property type="protein sequence ID" value="GJD14728.1"/>
    <property type="molecule type" value="Genomic_DNA"/>
</dbReference>
<feature type="region of interest" description="Disordered" evidence="1">
    <location>
        <begin position="19"/>
        <end position="63"/>
    </location>
</feature>
<proteinExistence type="predicted"/>
<evidence type="ECO:0000256" key="1">
    <source>
        <dbReference type="SAM" id="MobiDB-lite"/>
    </source>
</evidence>
<protein>
    <submittedName>
        <fullName evidence="2">Uncharacterized protein</fullName>
    </submittedName>
</protein>
<accession>A0AAN5AFE9</accession>
<reference evidence="2" key="1">
    <citation type="submission" date="2021-08" db="EMBL/GenBank/DDBJ databases">
        <title>Draft genome sequence of the GABA producer Bifidobacterium adolescentis 4-2, isolated from healthy human feces.</title>
        <authorList>
            <person name="Altaib H."/>
            <person name="Niwa R."/>
            <person name="Abe M."/>
            <person name="Suzuki T."/>
        </authorList>
    </citation>
    <scope>NUCLEOTIDE SEQUENCE</scope>
    <source>
        <strain evidence="2">4-2</strain>
    </source>
</reference>
<sequence>MISNIACDCGVRSQCEKIREKGRETSRETSWEREAKQAAKKEDPGGIGRRGEKGERRRKGSIVGNFKVPGRLVSADNSYINT</sequence>
<organism evidence="2 3">
    <name type="scientific">Bifidobacterium adolescentis</name>
    <dbReference type="NCBI Taxonomy" id="1680"/>
    <lineage>
        <taxon>Bacteria</taxon>
        <taxon>Bacillati</taxon>
        <taxon>Actinomycetota</taxon>
        <taxon>Actinomycetes</taxon>
        <taxon>Bifidobacteriales</taxon>
        <taxon>Bifidobacteriaceae</taxon>
        <taxon>Bifidobacterium</taxon>
    </lineage>
</organism>
<comment type="caution">
    <text evidence="2">The sequence shown here is derived from an EMBL/GenBank/DDBJ whole genome shotgun (WGS) entry which is preliminary data.</text>
</comment>
<gene>
    <name evidence="2" type="ORF">BIFAD42_17120</name>
</gene>
<dbReference type="AlphaFoldDB" id="A0AAN5AFE9"/>